<evidence type="ECO:0000313" key="2">
    <source>
        <dbReference type="Proteomes" id="UP000770330"/>
    </source>
</evidence>
<dbReference type="AlphaFoldDB" id="A0A930PQ40"/>
<accession>A0A930PQ40</accession>
<name>A0A930PQ40_9MICC</name>
<protein>
    <submittedName>
        <fullName evidence="1">Uncharacterized protein</fullName>
    </submittedName>
</protein>
<reference evidence="1" key="1">
    <citation type="submission" date="2020-04" db="EMBL/GenBank/DDBJ databases">
        <title>Deep metagenomics examines the oral microbiome during advanced dental caries in children, revealing novel taxa and co-occurrences with host molecules.</title>
        <authorList>
            <person name="Baker J.L."/>
            <person name="Morton J.T."/>
            <person name="Dinis M."/>
            <person name="Alvarez R."/>
            <person name="Tran N.C."/>
            <person name="Knight R."/>
            <person name="Edlund A."/>
        </authorList>
    </citation>
    <scope>NUCLEOTIDE SEQUENCE</scope>
    <source>
        <strain evidence="1">JCVI_39_bin.18</strain>
    </source>
</reference>
<comment type="caution">
    <text evidence="1">The sequence shown here is derived from an EMBL/GenBank/DDBJ whole genome shotgun (WGS) entry which is preliminary data.</text>
</comment>
<organism evidence="1 2">
    <name type="scientific">Rothia mucilaginosa</name>
    <dbReference type="NCBI Taxonomy" id="43675"/>
    <lineage>
        <taxon>Bacteria</taxon>
        <taxon>Bacillati</taxon>
        <taxon>Actinomycetota</taxon>
        <taxon>Actinomycetes</taxon>
        <taxon>Micrococcales</taxon>
        <taxon>Micrococcaceae</taxon>
        <taxon>Rothia</taxon>
    </lineage>
</organism>
<dbReference type="Proteomes" id="UP000770330">
    <property type="component" value="Unassembled WGS sequence"/>
</dbReference>
<gene>
    <name evidence="1" type="ORF">HXO61_08940</name>
</gene>
<evidence type="ECO:0000313" key="1">
    <source>
        <dbReference type="EMBL" id="MBF1658034.1"/>
    </source>
</evidence>
<sequence>MTELHKYYMGTSEKTPITPGSYVSLWVPTITAQMSETDQSILGGHTPYPEHKVCAPTLLYTPDGTTLQDRTTGEAYGTLTQRLEPSGLYKWYYTSNTTSPKHNPSHVLQLWAIDPMPEAEALAVARADYDYGTANRRFYDFCSDLSLPVLHYLGGARATGIDRFTGSAMSNLFHDVHEHHVYGADASAAFAAYEEVMSSAMKRLDARLSEEFNRASQAVEKVAPLGDLSYGVSLRNINYCAAVSAAVLPEAPGIHRYMSNHPDGTPLQILTRGYDKARQAAQKAAEQVALSARKYLAPAPTIH</sequence>
<proteinExistence type="predicted"/>
<dbReference type="RefSeq" id="WP_303945623.1">
    <property type="nucleotide sequence ID" value="NZ_JABZXO010000031.1"/>
</dbReference>
<dbReference type="EMBL" id="JABZXO010000031">
    <property type="protein sequence ID" value="MBF1658034.1"/>
    <property type="molecule type" value="Genomic_DNA"/>
</dbReference>